<evidence type="ECO:0000256" key="1">
    <source>
        <dbReference type="SAM" id="MobiDB-lite"/>
    </source>
</evidence>
<accession>A0A3M6UG22</accession>
<organism evidence="3 4">
    <name type="scientific">Pocillopora damicornis</name>
    <name type="common">Cauliflower coral</name>
    <name type="synonym">Millepora damicornis</name>
    <dbReference type="NCBI Taxonomy" id="46731"/>
    <lineage>
        <taxon>Eukaryota</taxon>
        <taxon>Metazoa</taxon>
        <taxon>Cnidaria</taxon>
        <taxon>Anthozoa</taxon>
        <taxon>Hexacorallia</taxon>
        <taxon>Scleractinia</taxon>
        <taxon>Astrocoeniina</taxon>
        <taxon>Pocilloporidae</taxon>
        <taxon>Pocillopora</taxon>
    </lineage>
</organism>
<name>A0A3M6UG22_POCDA</name>
<evidence type="ECO:0000256" key="2">
    <source>
        <dbReference type="SAM" id="Phobius"/>
    </source>
</evidence>
<evidence type="ECO:0000313" key="3">
    <source>
        <dbReference type="EMBL" id="RMX52566.1"/>
    </source>
</evidence>
<proteinExistence type="predicted"/>
<sequence>SRDCNQSIFSGEALRRVDGPSNRPDRTNKGKGPGKLKPLESVLVSLITFPITQQIRTLHQMPIQKEEENICNAVGTEESVSAHPIVLVRLKSEGREVLTYAMLNACSTILFVLSDITAMLKVNGMET</sequence>
<feature type="transmembrane region" description="Helical" evidence="2">
    <location>
        <begin position="97"/>
        <end position="120"/>
    </location>
</feature>
<evidence type="ECO:0000313" key="4">
    <source>
        <dbReference type="Proteomes" id="UP000275408"/>
    </source>
</evidence>
<reference evidence="3 4" key="1">
    <citation type="journal article" date="2018" name="Sci. Rep.">
        <title>Comparative analysis of the Pocillopora damicornis genome highlights role of immune system in coral evolution.</title>
        <authorList>
            <person name="Cunning R."/>
            <person name="Bay R.A."/>
            <person name="Gillette P."/>
            <person name="Baker A.C."/>
            <person name="Traylor-Knowles N."/>
        </authorList>
    </citation>
    <scope>NUCLEOTIDE SEQUENCE [LARGE SCALE GENOMIC DNA]</scope>
    <source>
        <strain evidence="3">RSMAS</strain>
        <tissue evidence="3">Whole animal</tissue>
    </source>
</reference>
<comment type="caution">
    <text evidence="3">The sequence shown here is derived from an EMBL/GenBank/DDBJ whole genome shotgun (WGS) entry which is preliminary data.</text>
</comment>
<dbReference type="Proteomes" id="UP000275408">
    <property type="component" value="Unassembled WGS sequence"/>
</dbReference>
<feature type="compositionally biased region" description="Basic and acidic residues" evidence="1">
    <location>
        <begin position="15"/>
        <end position="28"/>
    </location>
</feature>
<feature type="non-terminal residue" evidence="3">
    <location>
        <position position="127"/>
    </location>
</feature>
<keyword evidence="2" id="KW-1133">Transmembrane helix</keyword>
<protein>
    <submittedName>
        <fullName evidence="3">Uncharacterized protein</fullName>
    </submittedName>
</protein>
<gene>
    <name evidence="3" type="ORF">pdam_00024934</name>
</gene>
<keyword evidence="2" id="KW-0472">Membrane</keyword>
<feature type="non-terminal residue" evidence="3">
    <location>
        <position position="1"/>
    </location>
</feature>
<keyword evidence="4" id="KW-1185">Reference proteome</keyword>
<feature type="region of interest" description="Disordered" evidence="1">
    <location>
        <begin position="15"/>
        <end position="36"/>
    </location>
</feature>
<keyword evidence="2" id="KW-0812">Transmembrane</keyword>
<dbReference type="AlphaFoldDB" id="A0A3M6UG22"/>
<dbReference type="EMBL" id="RCHS01001609">
    <property type="protein sequence ID" value="RMX52566.1"/>
    <property type="molecule type" value="Genomic_DNA"/>
</dbReference>